<dbReference type="PANTHER" id="PTHR30627:SF1">
    <property type="entry name" value="PEPTIDOGLYCAN D,D-TRANSPEPTIDASE FTSI"/>
    <property type="match status" value="1"/>
</dbReference>
<dbReference type="GO" id="GO:0006508">
    <property type="term" value="P:proteolysis"/>
    <property type="evidence" value="ECO:0007669"/>
    <property type="project" value="UniProtKB-KW"/>
</dbReference>
<organism evidence="19 21">
    <name type="scientific">Legionella cherrii</name>
    <dbReference type="NCBI Taxonomy" id="28084"/>
    <lineage>
        <taxon>Bacteria</taxon>
        <taxon>Pseudomonadati</taxon>
        <taxon>Pseudomonadota</taxon>
        <taxon>Gammaproteobacteria</taxon>
        <taxon>Legionellales</taxon>
        <taxon>Legionellaceae</taxon>
        <taxon>Legionella</taxon>
    </lineage>
</organism>
<dbReference type="GO" id="GO:0008658">
    <property type="term" value="F:penicillin binding"/>
    <property type="evidence" value="ECO:0007669"/>
    <property type="project" value="InterPro"/>
</dbReference>
<comment type="catalytic activity">
    <reaction evidence="16">
        <text>Preferential cleavage: (Ac)2-L-Lys-D-Ala-|-D-Ala. Also transpeptidation of peptidyl-alanyl moieties that are N-acyl substituents of D-alanine.</text>
        <dbReference type="EC" id="3.4.16.4"/>
    </reaction>
</comment>
<keyword evidence="4 16" id="KW-0132">Cell division</keyword>
<dbReference type="Pfam" id="PF03717">
    <property type="entry name" value="PBP_dimer"/>
    <property type="match status" value="1"/>
</dbReference>
<dbReference type="OrthoDB" id="9766847at2"/>
<evidence type="ECO:0000256" key="3">
    <source>
        <dbReference type="ARBA" id="ARBA00022519"/>
    </source>
</evidence>
<dbReference type="EMBL" id="LNXW01000013">
    <property type="protein sequence ID" value="KTC78991.1"/>
    <property type="molecule type" value="Genomic_DNA"/>
</dbReference>
<dbReference type="Gene3D" id="3.30.450.330">
    <property type="match status" value="1"/>
</dbReference>
<dbReference type="GO" id="GO:0043093">
    <property type="term" value="P:FtsZ-dependent cytokinesis"/>
    <property type="evidence" value="ECO:0007669"/>
    <property type="project" value="UniProtKB-UniRule"/>
</dbReference>
<dbReference type="InterPro" id="IPR005311">
    <property type="entry name" value="PBP_dimer"/>
</dbReference>
<keyword evidence="22" id="KW-1185">Reference proteome</keyword>
<keyword evidence="13 16" id="KW-0717">Septation</keyword>
<comment type="subcellular location">
    <subcellularLocation>
        <location evidence="16">Cell inner membrane</location>
        <topology evidence="16">Single-pass membrane protein</topology>
    </subcellularLocation>
    <subcellularLocation>
        <location evidence="1">Membrane</location>
    </subcellularLocation>
</comment>
<evidence type="ECO:0000256" key="1">
    <source>
        <dbReference type="ARBA" id="ARBA00004370"/>
    </source>
</evidence>
<evidence type="ECO:0000256" key="2">
    <source>
        <dbReference type="ARBA" id="ARBA00022475"/>
    </source>
</evidence>
<feature type="active site" description="Acyl-ester intermediate" evidence="16">
    <location>
        <position position="291"/>
    </location>
</feature>
<dbReference type="GO" id="GO:0071555">
    <property type="term" value="P:cell wall organization"/>
    <property type="evidence" value="ECO:0007669"/>
    <property type="project" value="UniProtKB-KW"/>
</dbReference>
<evidence type="ECO:0000256" key="16">
    <source>
        <dbReference type="HAMAP-Rule" id="MF_02080"/>
    </source>
</evidence>
<keyword evidence="6 16" id="KW-0645">Protease</keyword>
<dbReference type="STRING" id="28084.Lche_1011"/>
<dbReference type="InterPro" id="IPR012338">
    <property type="entry name" value="Beta-lactam/transpept-like"/>
</dbReference>
<dbReference type="Pfam" id="PF00905">
    <property type="entry name" value="Transpeptidase"/>
    <property type="match status" value="1"/>
</dbReference>
<reference evidence="19 21" key="1">
    <citation type="submission" date="2015-11" db="EMBL/GenBank/DDBJ databases">
        <title>Genomic analysis of 38 Legionella species identifies large and diverse effector repertoires.</title>
        <authorList>
            <person name="Burstein D."/>
            <person name="Amaro F."/>
            <person name="Zusman T."/>
            <person name="Lifshitz Z."/>
            <person name="Cohen O."/>
            <person name="Gilbert J.A."/>
            <person name="Pupko T."/>
            <person name="Shuman H.A."/>
            <person name="Segal G."/>
        </authorList>
    </citation>
    <scope>NUCLEOTIDE SEQUENCE [LARGE SCALE GENOMIC DNA]</scope>
    <source>
        <strain evidence="19 21">ORW</strain>
    </source>
</reference>
<keyword evidence="20" id="KW-0328">Glycosyltransferase</keyword>
<evidence type="ECO:0000259" key="18">
    <source>
        <dbReference type="Pfam" id="PF03717"/>
    </source>
</evidence>
<dbReference type="GO" id="GO:0008955">
    <property type="term" value="F:peptidoglycan glycosyltransferase activity"/>
    <property type="evidence" value="ECO:0007669"/>
    <property type="project" value="InterPro"/>
</dbReference>
<dbReference type="HAMAP" id="MF_02080">
    <property type="entry name" value="FtsI_transpept"/>
    <property type="match status" value="1"/>
</dbReference>
<evidence type="ECO:0000256" key="15">
    <source>
        <dbReference type="ARBA" id="ARBA00023316"/>
    </source>
</evidence>
<dbReference type="RefSeq" id="WP_028382202.1">
    <property type="nucleotide sequence ID" value="NZ_CAAAIT010000002.1"/>
</dbReference>
<protein>
    <recommendedName>
        <fullName evidence="16">Peptidoglycan D,D-transpeptidase FtsI</fullName>
        <ecNumber evidence="16">3.4.16.4</ecNumber>
    </recommendedName>
    <alternativeName>
        <fullName evidence="16">Penicillin-binding protein 3</fullName>
        <shortName evidence="16">PBP-3</shortName>
    </alternativeName>
</protein>
<name>A0A0W0S5W4_9GAMM</name>
<dbReference type="InterPro" id="IPR037532">
    <property type="entry name" value="FtsI_transpept"/>
</dbReference>
<accession>A0A0W0S5W4</accession>
<dbReference type="PATRIC" id="fig|28084.5.peg.1091"/>
<dbReference type="EMBL" id="LR134173">
    <property type="protein sequence ID" value="VEB36326.1"/>
    <property type="molecule type" value="Genomic_DNA"/>
</dbReference>
<feature type="domain" description="Penicillin-binding protein dimerisation" evidence="18">
    <location>
        <begin position="53"/>
        <end position="204"/>
    </location>
</feature>
<dbReference type="Proteomes" id="UP000054921">
    <property type="component" value="Unassembled WGS sequence"/>
</dbReference>
<keyword evidence="15 16" id="KW-0961">Cell wall biogenesis/degradation</keyword>
<comment type="similarity">
    <text evidence="16">Belongs to the transpeptidase family. FtsI subfamily.</text>
</comment>
<keyword evidence="8 16" id="KW-0378">Hydrolase</keyword>
<evidence type="ECO:0000256" key="13">
    <source>
        <dbReference type="ARBA" id="ARBA00023210"/>
    </source>
</evidence>
<comment type="function">
    <text evidence="16">Catalyzes cross-linking of the peptidoglycan cell wall at the division septum.</text>
</comment>
<dbReference type="InterPro" id="IPR001460">
    <property type="entry name" value="PCN-bd_Tpept"/>
</dbReference>
<evidence type="ECO:0000256" key="8">
    <source>
        <dbReference type="ARBA" id="ARBA00022801"/>
    </source>
</evidence>
<evidence type="ECO:0000256" key="11">
    <source>
        <dbReference type="ARBA" id="ARBA00022989"/>
    </source>
</evidence>
<evidence type="ECO:0000313" key="21">
    <source>
        <dbReference type="Proteomes" id="UP000054921"/>
    </source>
</evidence>
<dbReference type="Gene3D" id="1.10.150.770">
    <property type="match status" value="1"/>
</dbReference>
<evidence type="ECO:0000313" key="22">
    <source>
        <dbReference type="Proteomes" id="UP000277577"/>
    </source>
</evidence>
<dbReference type="AlphaFoldDB" id="A0A0W0S5W4"/>
<dbReference type="InterPro" id="IPR050515">
    <property type="entry name" value="Beta-lactam/transpept"/>
</dbReference>
<dbReference type="Gene3D" id="3.90.1310.10">
    <property type="entry name" value="Penicillin-binding protein 2a (Domain 2)"/>
    <property type="match status" value="1"/>
</dbReference>
<dbReference type="GO" id="GO:0009002">
    <property type="term" value="F:serine-type D-Ala-D-Ala carboxypeptidase activity"/>
    <property type="evidence" value="ECO:0007669"/>
    <property type="project" value="UniProtKB-UniRule"/>
</dbReference>
<dbReference type="GO" id="GO:0009252">
    <property type="term" value="P:peptidoglycan biosynthetic process"/>
    <property type="evidence" value="ECO:0007669"/>
    <property type="project" value="UniProtKB-UniRule"/>
</dbReference>
<dbReference type="InterPro" id="IPR036138">
    <property type="entry name" value="PBP_dimer_sf"/>
</dbReference>
<comment type="pathway">
    <text evidence="16">Cell wall biogenesis; peptidoglycan biosynthesis.</text>
</comment>
<keyword evidence="14 16" id="KW-0131">Cell cycle</keyword>
<dbReference type="SUPFAM" id="SSF56519">
    <property type="entry name" value="Penicillin binding protein dimerisation domain"/>
    <property type="match status" value="1"/>
</dbReference>
<evidence type="ECO:0000256" key="10">
    <source>
        <dbReference type="ARBA" id="ARBA00022984"/>
    </source>
</evidence>
<evidence type="ECO:0000256" key="5">
    <source>
        <dbReference type="ARBA" id="ARBA00022645"/>
    </source>
</evidence>
<dbReference type="GO" id="GO:0000917">
    <property type="term" value="P:division septum assembly"/>
    <property type="evidence" value="ECO:0007669"/>
    <property type="project" value="UniProtKB-KW"/>
</dbReference>
<sequence>MKNSTHLNRLIVVSSFFSLLLLVLIWRMVDLTVLHRQFLQGQGNARSLRVVDIPAHRGMIMDRNGTPLAISTPVESVWVNPKEFSPDKEQFMSLAEYLNLTPKQLSKKIVDAENKELEFLYLQRQLPPPLAKKIKTLKIPGVNFQKEFKRYYPDSDSISQLIGFTNVDDQGLEGIELAYQDWLKGVVGKKRVIKDRLGRIIEELGVIKEPRPGRDMALSIDRRLQYLAYSELNKTVEEFAAKSGSVVVVDTENGEILAMANVPSYNPNSRGRYDKDTYRNRAVTDTFEPGSVIKTFSIASALETGLFSPTTIIDTNPSWMIVHGHTVRDIHNYGVLDVTGILQHSSNVGVTKMVLASPPEQLIGLLQRCGFGQRTESTYPGESEGGIVSVKDANPFVLATLSFGYGLSVTALQLAKANMVFANQGKLIPVTLLHNDPPTPGIQVMKPETAHQVLSMMEAVLGKDGTGRAARVPGYRVAGKTGTARVAGKDGYKDRRYTASFIGIAPVSKPKFVVVVIIHEPSRKGYYAAAVAAPLFAKVMSGALRLFNIPTDELVG</sequence>
<evidence type="ECO:0000256" key="4">
    <source>
        <dbReference type="ARBA" id="ARBA00022618"/>
    </source>
</evidence>
<keyword evidence="3 16" id="KW-0997">Cell inner membrane</keyword>
<evidence type="ECO:0000256" key="7">
    <source>
        <dbReference type="ARBA" id="ARBA00022692"/>
    </source>
</evidence>
<keyword evidence="5 16" id="KW-0121">Carboxypeptidase</keyword>
<gene>
    <name evidence="16 19" type="primary">ftsI</name>
    <name evidence="20" type="synonym">ftsI_2</name>
    <name evidence="19" type="ORF">Lche_1011</name>
    <name evidence="20" type="ORF">NCTC11976_01652</name>
</gene>
<evidence type="ECO:0000259" key="17">
    <source>
        <dbReference type="Pfam" id="PF00905"/>
    </source>
</evidence>
<dbReference type="UniPathway" id="UPA00219"/>
<evidence type="ECO:0000256" key="12">
    <source>
        <dbReference type="ARBA" id="ARBA00023136"/>
    </source>
</evidence>
<dbReference type="GO" id="GO:0008360">
    <property type="term" value="P:regulation of cell shape"/>
    <property type="evidence" value="ECO:0007669"/>
    <property type="project" value="UniProtKB-KW"/>
</dbReference>
<proteinExistence type="inferred from homology"/>
<feature type="domain" description="Penicillin-binding protein transpeptidase" evidence="17">
    <location>
        <begin position="244"/>
        <end position="540"/>
    </location>
</feature>
<evidence type="ECO:0000256" key="14">
    <source>
        <dbReference type="ARBA" id="ARBA00023306"/>
    </source>
</evidence>
<dbReference type="GO" id="GO:0005886">
    <property type="term" value="C:plasma membrane"/>
    <property type="evidence" value="ECO:0007669"/>
    <property type="project" value="UniProtKB-SubCell"/>
</dbReference>
<evidence type="ECO:0000313" key="19">
    <source>
        <dbReference type="EMBL" id="KTC78991.1"/>
    </source>
</evidence>
<keyword evidence="7 16" id="KW-0812">Transmembrane</keyword>
<dbReference type="Proteomes" id="UP000277577">
    <property type="component" value="Chromosome"/>
</dbReference>
<evidence type="ECO:0000313" key="20">
    <source>
        <dbReference type="EMBL" id="VEB36326.1"/>
    </source>
</evidence>
<keyword evidence="10 16" id="KW-0573">Peptidoglycan synthesis</keyword>
<evidence type="ECO:0000256" key="6">
    <source>
        <dbReference type="ARBA" id="ARBA00022670"/>
    </source>
</evidence>
<dbReference type="Gene3D" id="3.40.710.10">
    <property type="entry name" value="DD-peptidase/beta-lactamase superfamily"/>
    <property type="match status" value="1"/>
</dbReference>
<feature type="transmembrane region" description="Helical" evidence="16">
    <location>
        <begin position="7"/>
        <end position="29"/>
    </location>
</feature>
<reference evidence="20 22" key="2">
    <citation type="submission" date="2018-12" db="EMBL/GenBank/DDBJ databases">
        <authorList>
            <consortium name="Pathogen Informatics"/>
        </authorList>
    </citation>
    <scope>NUCLEOTIDE SEQUENCE [LARGE SCALE GENOMIC DNA]</scope>
    <source>
        <strain evidence="20 22">NCTC11976</strain>
    </source>
</reference>
<evidence type="ECO:0000256" key="9">
    <source>
        <dbReference type="ARBA" id="ARBA00022960"/>
    </source>
</evidence>
<dbReference type="EC" id="3.4.16.4" evidence="16"/>
<keyword evidence="20" id="KW-0808">Transferase</keyword>
<dbReference type="PANTHER" id="PTHR30627">
    <property type="entry name" value="PEPTIDOGLYCAN D,D-TRANSPEPTIDASE"/>
    <property type="match status" value="1"/>
</dbReference>
<keyword evidence="12 16" id="KW-0472">Membrane</keyword>
<keyword evidence="2 16" id="KW-1003">Cell membrane</keyword>
<keyword evidence="11 16" id="KW-1133">Transmembrane helix</keyword>
<dbReference type="SUPFAM" id="SSF56601">
    <property type="entry name" value="beta-lactamase/transpeptidase-like"/>
    <property type="match status" value="1"/>
</dbReference>
<keyword evidence="9 16" id="KW-0133">Cell shape</keyword>